<keyword evidence="2" id="KW-0732">Signal</keyword>
<dbReference type="Proteomes" id="UP000033647">
    <property type="component" value="Unassembled WGS sequence"/>
</dbReference>
<dbReference type="OrthoDB" id="10403546at2759"/>
<reference evidence="3 4" key="1">
    <citation type="submission" date="2015-03" db="EMBL/GenBank/DDBJ databases">
        <title>RNA-seq based gene annotation and comparative genomics of four Zymoseptoria species reveal species-specific pathogenicity related genes and transposable element activity.</title>
        <authorList>
            <person name="Grandaubert J."/>
            <person name="Bhattacharyya A."/>
            <person name="Stukenbrock E.H."/>
        </authorList>
    </citation>
    <scope>NUCLEOTIDE SEQUENCE [LARGE SCALE GENOMIC DNA]</scope>
    <source>
        <strain evidence="3 4">Zb18110</strain>
    </source>
</reference>
<feature type="chain" id="PRO_5002468519" evidence="2">
    <location>
        <begin position="26"/>
        <end position="379"/>
    </location>
</feature>
<evidence type="ECO:0000256" key="1">
    <source>
        <dbReference type="SAM" id="MobiDB-lite"/>
    </source>
</evidence>
<feature type="compositionally biased region" description="Acidic residues" evidence="1">
    <location>
        <begin position="111"/>
        <end position="121"/>
    </location>
</feature>
<feature type="region of interest" description="Disordered" evidence="1">
    <location>
        <begin position="309"/>
        <end position="370"/>
    </location>
</feature>
<feature type="compositionally biased region" description="Acidic residues" evidence="1">
    <location>
        <begin position="87"/>
        <end position="102"/>
    </location>
</feature>
<feature type="compositionally biased region" description="Acidic residues" evidence="1">
    <location>
        <begin position="312"/>
        <end position="327"/>
    </location>
</feature>
<evidence type="ECO:0000313" key="3">
    <source>
        <dbReference type="EMBL" id="KJX97249.1"/>
    </source>
</evidence>
<dbReference type="EMBL" id="LAFY01000512">
    <property type="protein sequence ID" value="KJX97249.1"/>
    <property type="molecule type" value="Genomic_DNA"/>
</dbReference>
<keyword evidence="4" id="KW-1185">Reference proteome</keyword>
<evidence type="ECO:0000256" key="2">
    <source>
        <dbReference type="SAM" id="SignalP"/>
    </source>
</evidence>
<name>A0A0F4GII3_9PEZI</name>
<accession>A0A0F4GII3</accession>
<proteinExistence type="predicted"/>
<comment type="caution">
    <text evidence="3">The sequence shown here is derived from an EMBL/GenBank/DDBJ whole genome shotgun (WGS) entry which is preliminary data.</text>
</comment>
<organism evidence="3 4">
    <name type="scientific">Zymoseptoria brevis</name>
    <dbReference type="NCBI Taxonomy" id="1047168"/>
    <lineage>
        <taxon>Eukaryota</taxon>
        <taxon>Fungi</taxon>
        <taxon>Dikarya</taxon>
        <taxon>Ascomycota</taxon>
        <taxon>Pezizomycotina</taxon>
        <taxon>Dothideomycetes</taxon>
        <taxon>Dothideomycetidae</taxon>
        <taxon>Mycosphaerellales</taxon>
        <taxon>Mycosphaerellaceae</taxon>
        <taxon>Zymoseptoria</taxon>
    </lineage>
</organism>
<feature type="region of interest" description="Disordered" evidence="1">
    <location>
        <begin position="166"/>
        <end position="190"/>
    </location>
</feature>
<protein>
    <submittedName>
        <fullName evidence="3">Uncharacterized protein</fullName>
    </submittedName>
</protein>
<feature type="region of interest" description="Disordered" evidence="1">
    <location>
        <begin position="218"/>
        <end position="237"/>
    </location>
</feature>
<feature type="signal peptide" evidence="2">
    <location>
        <begin position="1"/>
        <end position="25"/>
    </location>
</feature>
<feature type="region of interest" description="Disordered" evidence="1">
    <location>
        <begin position="87"/>
        <end position="122"/>
    </location>
</feature>
<gene>
    <name evidence="3" type="ORF">TI39_contig520g00006</name>
</gene>
<evidence type="ECO:0000313" key="4">
    <source>
        <dbReference type="Proteomes" id="UP000033647"/>
    </source>
</evidence>
<sequence length="379" mass="41882">MHSHALTYAGFAVAILAVSNSAVTAQETEHHLAARAELASEAADIQKEIGHSVDVSLDGYDHELVARSVAEISDDNPEETDVIVVEENDEVEDEDEEADEGAELVQRDVAEGDDDDSELPADVDYSLEGYNHKLVARNRGANPDTDGIVHSLEGYGHELIARQVVPTEDEEDEEDEGQDGEGSDGTLDSDLRVRDSAALDNGVLAGAVPKNILKKLGRMKPHHVQAKRSEDEDDDSADLAARDAALPARLRKKLQRLKPHHAARYQRIHHAKRTADDPFKEQYVAESGDQETKVDVSLEGYDHALVARAEAEGDEDNDHDFDYETQDEPTGYDHSTLEEQASTEGKNEDNIDLVTRSVKSGDDEEVTEEKSWLDVKRWF</sequence>
<dbReference type="AlphaFoldDB" id="A0A0F4GII3"/>
<feature type="compositionally biased region" description="Acidic residues" evidence="1">
    <location>
        <begin position="167"/>
        <end position="182"/>
    </location>
</feature>